<organism evidence="10 11">
    <name type="scientific">Porites evermanni</name>
    <dbReference type="NCBI Taxonomy" id="104178"/>
    <lineage>
        <taxon>Eukaryota</taxon>
        <taxon>Metazoa</taxon>
        <taxon>Cnidaria</taxon>
        <taxon>Anthozoa</taxon>
        <taxon>Hexacorallia</taxon>
        <taxon>Scleractinia</taxon>
        <taxon>Fungiina</taxon>
        <taxon>Poritidae</taxon>
        <taxon>Porites</taxon>
    </lineage>
</organism>
<dbReference type="InterPro" id="IPR023211">
    <property type="entry name" value="DNA_pol_palm_dom_sf"/>
</dbReference>
<dbReference type="InterPro" id="IPR004868">
    <property type="entry name" value="DNA-dir_DNA_pol_B_mt/vir"/>
</dbReference>
<dbReference type="Gene3D" id="3.30.420.10">
    <property type="entry name" value="Ribonuclease H-like superfamily/Ribonuclease H"/>
    <property type="match status" value="1"/>
</dbReference>
<dbReference type="Gene3D" id="3.90.1600.10">
    <property type="entry name" value="Palm domain of DNA polymerase"/>
    <property type="match status" value="2"/>
</dbReference>
<dbReference type="Gene3D" id="1.10.287.690">
    <property type="entry name" value="Helix hairpin bin"/>
    <property type="match status" value="1"/>
</dbReference>
<keyword evidence="7" id="KW-0238">DNA-binding</keyword>
<comment type="similarity">
    <text evidence="1">Belongs to the DNA polymerase type-B family.</text>
</comment>
<dbReference type="Proteomes" id="UP001159427">
    <property type="component" value="Unassembled WGS sequence"/>
</dbReference>
<dbReference type="Gene3D" id="3.30.1770.10">
    <property type="entry name" value="TPR 1 domain of DNA polymerase"/>
    <property type="match status" value="1"/>
</dbReference>
<dbReference type="InterPro" id="IPR043502">
    <property type="entry name" value="DNA/RNA_pol_sf"/>
</dbReference>
<dbReference type="Pfam" id="PF03175">
    <property type="entry name" value="DNA_pol_B_2"/>
    <property type="match status" value="1"/>
</dbReference>
<comment type="caution">
    <text evidence="10">The sequence shown here is derived from an EMBL/GenBank/DDBJ whole genome shotgun (WGS) entry which is preliminary data.</text>
</comment>
<dbReference type="InterPro" id="IPR012337">
    <property type="entry name" value="RNaseH-like_sf"/>
</dbReference>
<reference evidence="10 11" key="1">
    <citation type="submission" date="2022-05" db="EMBL/GenBank/DDBJ databases">
        <authorList>
            <consortium name="Genoscope - CEA"/>
            <person name="William W."/>
        </authorList>
    </citation>
    <scope>NUCLEOTIDE SEQUENCE [LARGE SCALE GENOMIC DNA]</scope>
</reference>
<dbReference type="EC" id="2.7.7.7" evidence="2"/>
<evidence type="ECO:0000256" key="6">
    <source>
        <dbReference type="ARBA" id="ARBA00022932"/>
    </source>
</evidence>
<dbReference type="EMBL" id="CALNXI010000258">
    <property type="protein sequence ID" value="CAH3023370.1"/>
    <property type="molecule type" value="Genomic_DNA"/>
</dbReference>
<evidence type="ECO:0000313" key="10">
    <source>
        <dbReference type="EMBL" id="CAH3023370.1"/>
    </source>
</evidence>
<accession>A0ABN8M5E7</accession>
<sequence length="1217" mass="139417">MADDLLYPFSDEEEDALLDRAFDRWEQLGGGSARGPLFQFTMQPIGRRRRWREVVERAQFKTQLRQLRDPVPGDNIGMALTEALHQAIETELDRKQRPAHHFVNFATTANGFTHAYQTANFTVGEFLQRTARLDEMLATLAGKLNRNEAFNPDRGFQVDVVFVSMPGRGSGRHKQRNAGRLCLDRDNKKKKCIITIRNRDALCCARAIVTMRAHCHKDQGIDGIRDWDNLRRGRPVQQLQAQALHQQAGVAEGPCGLPELRQFQQALGSQYQLLVMTRMKPDPVPGDNIGMALTEALHQAIETELDRKQRPAHHFVNFATTANGFTHAYQTANFTGPCGLPELRQFQQALGSQYQLLVMTRMKPFFLIFKGPAAPHQIRLLKSNDHFDGCTSFRAFVNRSYYCLDCERGFNTNDRTNHTCQGRRCSACGRFDCQDYVRGTRPTDYCSLCHRQFYGGYCKRYHEVTKQCQSIKTCLKCQAEYTVVPSRRHQCGHAKCPVCREWVPIQDHKCYIQPVAVEDEEPEPTEEGGGGMVAPPHPLFVYADFEAMQNAEGVFVANLLCYSSSEETIIHLLDGEDCALQFLRDLDDLTDLPDTEGEREILVVFHNLKGFDGMFLLHELYQQQREVVDQLTVGAKVLSFKSGPVKFIDSLCFLPMPLASFPSTFNLTELKKGFFPHLFNTLDHQQYVDRIPDLEFYDPEGMMAKKKDELTRWHADQVRRNVPFHFQQEMIEYCKSDVALLKAGCEAFQQEFERQAGFNTMAKCITIASACHLYWRKHHLTPDTIAVEPLGGWRGAQVNQSLKALQWLYYQEHLLPKQGASCEWDRLVDNEPAVSQFLRSFDLVAPLEPREAFFGGRTGAVALHALAEEGEEIRYVDVTSLYPWVNKNCPYPIGHPTIITQPADQSLDSYFGLATVDILPPGGLFHPVLPVRCGQKPTFPLCRACVQEEQAQPMLTRTHYCPHSDADRTLRGTWCTPELVKAVEKGYTLIKIHEVWHFPPEQRQTGLFANYVNTWLKIKQESAEWPGWCQTFEQKREYILRYQEREDIRLDIASIAKNPVLYYDTDSVIYRWRPNQPSITTGDFLGDMTDELDRDVITEFVSGGAKNYGYTTRQGKVVCKVRGFTLNVRGSAILNFHTMKDNILSELNSPQDSRRNLNIVTPYYFKRDLERKQIQVVPRLKQYGLVFDKRVIDVTTRSSYPYGYERIGDELDLLLDL</sequence>
<gene>
    <name evidence="10" type="ORF">PEVE_00019055</name>
</gene>
<comment type="catalytic activity">
    <reaction evidence="8">
        <text>DNA(n) + a 2'-deoxyribonucleoside 5'-triphosphate = DNA(n+1) + diphosphate</text>
        <dbReference type="Rhea" id="RHEA:22508"/>
        <dbReference type="Rhea" id="RHEA-COMP:17339"/>
        <dbReference type="Rhea" id="RHEA-COMP:17340"/>
        <dbReference type="ChEBI" id="CHEBI:33019"/>
        <dbReference type="ChEBI" id="CHEBI:61560"/>
        <dbReference type="ChEBI" id="CHEBI:173112"/>
        <dbReference type="EC" id="2.7.7.7"/>
    </reaction>
</comment>
<evidence type="ECO:0000256" key="2">
    <source>
        <dbReference type="ARBA" id="ARBA00012417"/>
    </source>
</evidence>
<dbReference type="SUPFAM" id="SSF56672">
    <property type="entry name" value="DNA/RNA polymerases"/>
    <property type="match status" value="1"/>
</dbReference>
<keyword evidence="5" id="KW-0235">DNA replication</keyword>
<dbReference type="PANTHER" id="PTHR33568:SF3">
    <property type="entry name" value="DNA-DIRECTED DNA POLYMERASE"/>
    <property type="match status" value="1"/>
</dbReference>
<protein>
    <recommendedName>
        <fullName evidence="2">DNA-directed DNA polymerase</fullName>
        <ecNumber evidence="2">2.7.7.7</ecNumber>
    </recommendedName>
</protein>
<dbReference type="InterPro" id="IPR036397">
    <property type="entry name" value="RNaseH_sf"/>
</dbReference>
<evidence type="ECO:0000256" key="3">
    <source>
        <dbReference type="ARBA" id="ARBA00022679"/>
    </source>
</evidence>
<evidence type="ECO:0000256" key="8">
    <source>
        <dbReference type="ARBA" id="ARBA00049244"/>
    </source>
</evidence>
<keyword evidence="3" id="KW-0808">Transferase</keyword>
<name>A0ABN8M5E7_9CNID</name>
<dbReference type="SUPFAM" id="SSF53098">
    <property type="entry name" value="Ribonuclease H-like"/>
    <property type="match status" value="1"/>
</dbReference>
<keyword evidence="4" id="KW-0548">Nucleotidyltransferase</keyword>
<proteinExistence type="inferred from homology"/>
<evidence type="ECO:0000256" key="7">
    <source>
        <dbReference type="ARBA" id="ARBA00023125"/>
    </source>
</evidence>
<evidence type="ECO:0000256" key="1">
    <source>
        <dbReference type="ARBA" id="ARBA00005755"/>
    </source>
</evidence>
<evidence type="ECO:0000256" key="5">
    <source>
        <dbReference type="ARBA" id="ARBA00022705"/>
    </source>
</evidence>
<evidence type="ECO:0000259" key="9">
    <source>
        <dbReference type="Pfam" id="PF03175"/>
    </source>
</evidence>
<keyword evidence="11" id="KW-1185">Reference proteome</keyword>
<keyword evidence="6" id="KW-0239">DNA-directed DNA polymerase</keyword>
<evidence type="ECO:0000256" key="4">
    <source>
        <dbReference type="ARBA" id="ARBA00022695"/>
    </source>
</evidence>
<feature type="domain" description="DNA-directed DNA polymerase family B mitochondria/virus" evidence="9">
    <location>
        <begin position="599"/>
        <end position="1022"/>
    </location>
</feature>
<dbReference type="PANTHER" id="PTHR33568">
    <property type="entry name" value="DNA POLYMERASE"/>
    <property type="match status" value="1"/>
</dbReference>
<evidence type="ECO:0000313" key="11">
    <source>
        <dbReference type="Proteomes" id="UP001159427"/>
    </source>
</evidence>